<name>A0A0L8HYW8_OCTBM</name>
<feature type="region of interest" description="Disordered" evidence="4">
    <location>
        <begin position="35"/>
        <end position="59"/>
    </location>
</feature>
<evidence type="ECO:0000256" key="3">
    <source>
        <dbReference type="ARBA" id="ARBA00023157"/>
    </source>
</evidence>
<evidence type="ECO:0000256" key="4">
    <source>
        <dbReference type="SAM" id="MobiDB-lite"/>
    </source>
</evidence>
<keyword evidence="2" id="KW-0964">Secreted</keyword>
<keyword evidence="3" id="KW-1015">Disulfide bond</keyword>
<reference evidence="6" key="1">
    <citation type="submission" date="2015-07" db="EMBL/GenBank/DDBJ databases">
        <title>MeaNS - Measles Nucleotide Surveillance Program.</title>
        <authorList>
            <person name="Tran T."/>
            <person name="Druce J."/>
        </authorList>
    </citation>
    <scope>NUCLEOTIDE SEQUENCE</scope>
    <source>
        <strain evidence="6">UCB-OBI-ISO-001</strain>
        <tissue evidence="6">Gonad</tissue>
    </source>
</reference>
<evidence type="ECO:0000256" key="2">
    <source>
        <dbReference type="ARBA" id="ARBA00022525"/>
    </source>
</evidence>
<dbReference type="GO" id="GO:0005576">
    <property type="term" value="C:extracellular region"/>
    <property type="evidence" value="ECO:0007669"/>
    <property type="project" value="UniProtKB-SubCell"/>
</dbReference>
<proteinExistence type="predicted"/>
<dbReference type="GO" id="GO:0008200">
    <property type="term" value="F:ion channel inhibitor activity"/>
    <property type="evidence" value="ECO:0007669"/>
    <property type="project" value="InterPro"/>
</dbReference>
<sequence length="184" mass="21247">MKTIIAFCFCFCVLISYALSYNEVVVVQQREKEQQEQQQQRSSNNNNSNDDDNKNKRFADETNRKREIFAIAVDAKTQEQSKAKDIIKFEWDDLIADDLLQGDYEGLDKRDSSDVDRRAVRYDKLSRFLRINNRGKSKSHKNSCSKWQMACTTSSKRPDARCCSGLVCKCNIWGANCRCDDTLG</sequence>
<gene>
    <name evidence="6" type="ORF">OCBIM_22001854mg</name>
</gene>
<keyword evidence="5" id="KW-0732">Signal</keyword>
<comment type="subcellular location">
    <subcellularLocation>
        <location evidence="1">Secreted</location>
    </subcellularLocation>
</comment>
<feature type="chain" id="PRO_5005584067" description="EGF-like domain-containing protein" evidence="5">
    <location>
        <begin position="21"/>
        <end position="184"/>
    </location>
</feature>
<evidence type="ECO:0000256" key="1">
    <source>
        <dbReference type="ARBA" id="ARBA00004613"/>
    </source>
</evidence>
<protein>
    <recommendedName>
        <fullName evidence="7">EGF-like domain-containing protein</fullName>
    </recommendedName>
</protein>
<evidence type="ECO:0000313" key="6">
    <source>
        <dbReference type="EMBL" id="KOF94369.1"/>
    </source>
</evidence>
<dbReference type="OrthoDB" id="6100049at2759"/>
<dbReference type="Pfam" id="PF02819">
    <property type="entry name" value="Toxin_9"/>
    <property type="match status" value="1"/>
</dbReference>
<dbReference type="InterPro" id="IPR004169">
    <property type="entry name" value="Spidertoxin"/>
</dbReference>
<feature type="compositionally biased region" description="Low complexity" evidence="4">
    <location>
        <begin position="36"/>
        <end position="48"/>
    </location>
</feature>
<dbReference type="EMBL" id="KQ416971">
    <property type="protein sequence ID" value="KOF94369.1"/>
    <property type="molecule type" value="Genomic_DNA"/>
</dbReference>
<evidence type="ECO:0008006" key="7">
    <source>
        <dbReference type="Google" id="ProtNLM"/>
    </source>
</evidence>
<evidence type="ECO:0000256" key="5">
    <source>
        <dbReference type="SAM" id="SignalP"/>
    </source>
</evidence>
<organism evidence="6">
    <name type="scientific">Octopus bimaculoides</name>
    <name type="common">California two-spotted octopus</name>
    <dbReference type="NCBI Taxonomy" id="37653"/>
    <lineage>
        <taxon>Eukaryota</taxon>
        <taxon>Metazoa</taxon>
        <taxon>Spiralia</taxon>
        <taxon>Lophotrochozoa</taxon>
        <taxon>Mollusca</taxon>
        <taxon>Cephalopoda</taxon>
        <taxon>Coleoidea</taxon>
        <taxon>Octopodiformes</taxon>
        <taxon>Octopoda</taxon>
        <taxon>Incirrata</taxon>
        <taxon>Octopodidae</taxon>
        <taxon>Octopus</taxon>
    </lineage>
</organism>
<accession>A0A0L8HYW8</accession>
<feature type="signal peptide" evidence="5">
    <location>
        <begin position="1"/>
        <end position="20"/>
    </location>
</feature>
<dbReference type="AlphaFoldDB" id="A0A0L8HYW8"/>